<dbReference type="GeneTree" id="ENSGT01010000222294"/>
<proteinExistence type="predicted"/>
<protein>
    <recommendedName>
        <fullName evidence="1">B-cell receptor CD22</fullName>
    </recommendedName>
    <alternativeName>
        <fullName evidence="2">Sialic acid-binding Ig-like lectin 2</fullName>
    </alternativeName>
</protein>
<keyword evidence="7" id="KW-1185">Reference proteome</keyword>
<comment type="function">
    <text evidence="3">Most highly expressed siglec (sialic acid-binding immunoglobulin-like lectin) on B-cells that plays a role in various aspects of B-cell biology including differentiation, antigen presentation, and trafficking to bone marrow. Binds to alpha 2,6-linked sialic acid residues of surface molecules such as CD22 itself, CD45 and IgM in a cis configuration. Can also bind to ligands on other cells as an adhesion molecule in a trans configuration. Acts as an inhibitory coreceptor on the surface of B-cells and inhibits B-cell receptor induced signaling, characterized by inhibition of the calcium mobilization and cellular activation. Mechanistically, the immunoreceptor tyrosine-based inhibitory motif domain is phosphorylated by the Src kinase LYN, which in turn leads to the recruitment of the protein tyrosine phosphatase 1/PTPN6, leading to the negative regulation of BCR signaling. If this negative signaling from is of sufficient strength, apoptosis of the B-cell can be induced.</text>
</comment>
<dbReference type="FunCoup" id="A0A667WKD9">
    <property type="interactions" value="716"/>
</dbReference>
<organism evidence="6 7">
    <name type="scientific">Myripristis murdjan</name>
    <name type="common">pinecone soldierfish</name>
    <dbReference type="NCBI Taxonomy" id="586833"/>
    <lineage>
        <taxon>Eukaryota</taxon>
        <taxon>Metazoa</taxon>
        <taxon>Chordata</taxon>
        <taxon>Craniata</taxon>
        <taxon>Vertebrata</taxon>
        <taxon>Euteleostomi</taxon>
        <taxon>Actinopterygii</taxon>
        <taxon>Neopterygii</taxon>
        <taxon>Teleostei</taxon>
        <taxon>Neoteleostei</taxon>
        <taxon>Acanthomorphata</taxon>
        <taxon>Holocentriformes</taxon>
        <taxon>Holocentridae</taxon>
        <taxon>Myripristis</taxon>
    </lineage>
</organism>
<dbReference type="Proteomes" id="UP000472263">
    <property type="component" value="Chromosome 1"/>
</dbReference>
<dbReference type="AlphaFoldDB" id="A0A667WKD9"/>
<feature type="domain" description="Ig-like" evidence="5">
    <location>
        <begin position="225"/>
        <end position="308"/>
    </location>
</feature>
<dbReference type="InterPro" id="IPR036179">
    <property type="entry name" value="Ig-like_dom_sf"/>
</dbReference>
<evidence type="ECO:0000256" key="4">
    <source>
        <dbReference type="ARBA" id="ARBA00046458"/>
    </source>
</evidence>
<dbReference type="SMART" id="SM00409">
    <property type="entry name" value="IG"/>
    <property type="match status" value="3"/>
</dbReference>
<comment type="subunit">
    <text evidence="4">Predominantly monomer of isoform CD22-beta. Also found as heterodimer of isoform CD22-beta and a shorter isoform. Interacts with PTPN6/SHP-1, LYN, SYK, PIK3R1/PIK3R2 and PLCG1 upon phosphorylation. Interacts with GRB2, INPP5D and SHC1 upon phosphorylation. May form a complex with INPP5D/SHIP, GRB2 and SHC1.</text>
</comment>
<dbReference type="Gene3D" id="2.60.40.10">
    <property type="entry name" value="Immunoglobulins"/>
    <property type="match status" value="3"/>
</dbReference>
<dbReference type="InterPro" id="IPR013783">
    <property type="entry name" value="Ig-like_fold"/>
</dbReference>
<dbReference type="SMART" id="SM00408">
    <property type="entry name" value="IGc2"/>
    <property type="match status" value="2"/>
</dbReference>
<dbReference type="CDD" id="cd00096">
    <property type="entry name" value="Ig"/>
    <property type="match status" value="2"/>
</dbReference>
<dbReference type="SUPFAM" id="SSF48726">
    <property type="entry name" value="Immunoglobulin"/>
    <property type="match status" value="3"/>
</dbReference>
<dbReference type="Pfam" id="PF13895">
    <property type="entry name" value="Ig_2"/>
    <property type="match status" value="2"/>
</dbReference>
<dbReference type="PANTHER" id="PTHR46013">
    <property type="entry name" value="VASCULAR CELL ADHESION MOLECULE 1"/>
    <property type="match status" value="1"/>
</dbReference>
<feature type="domain" description="Ig-like" evidence="5">
    <location>
        <begin position="139"/>
        <end position="220"/>
    </location>
</feature>
<dbReference type="InParanoid" id="A0A667WKD9"/>
<dbReference type="InterPro" id="IPR003599">
    <property type="entry name" value="Ig_sub"/>
</dbReference>
<evidence type="ECO:0000313" key="6">
    <source>
        <dbReference type="Ensembl" id="ENSMMDP00005000929.1"/>
    </source>
</evidence>
<evidence type="ECO:0000256" key="2">
    <source>
        <dbReference type="ARBA" id="ARBA00041781"/>
    </source>
</evidence>
<accession>A0A667WKD9</accession>
<reference evidence="6" key="2">
    <citation type="submission" date="2025-08" db="UniProtKB">
        <authorList>
            <consortium name="Ensembl"/>
        </authorList>
    </citation>
    <scope>IDENTIFICATION</scope>
</reference>
<dbReference type="Ensembl" id="ENSMMDT00005000950.1">
    <property type="protein sequence ID" value="ENSMMDP00005000929.1"/>
    <property type="gene ID" value="ENSMMDG00005000566.1"/>
</dbReference>
<reference evidence="6" key="3">
    <citation type="submission" date="2025-09" db="UniProtKB">
        <authorList>
            <consortium name="Ensembl"/>
        </authorList>
    </citation>
    <scope>IDENTIFICATION</scope>
</reference>
<name>A0A667WKD9_9TELE</name>
<dbReference type="InterPro" id="IPR056386">
    <property type="entry name" value="Ig_CD22"/>
</dbReference>
<evidence type="ECO:0000313" key="7">
    <source>
        <dbReference type="Proteomes" id="UP000472263"/>
    </source>
</evidence>
<sequence length="424" mass="47422">ADFLHIHLQGKMVQAQYGWGATYTPTEICALKGSTVEMQCSYTYPNSGNYHVTRVEQALWFSKEDKEPVDLRSDSEYEGRVEYHGNDLYYSSYKSYSRLRISDLRESDSAVYKFRFITSQPEGRYTGEPGVSLTVTDAPKVPSVLVSPSGEIVEDSSVTLTCSSDANPAATYTWYKENQTLLQLPDGSYHFTSISSEDTGTYHCQSENQYGQNSTSYFIDVQYPPKVPSVSVSPSGEIVEGSSVNLTCSSDANPAANYTWYKNNEASPKALGQTFTITDITSEHSGEYYCEVQNRRGHHRSTLQLNVAHIWMRLFPELSSFYSFSQLLRRNSWNNSPFSQIFIHNSKKSHPMVQTSNFCVPISFYPQTTHTSCQNTDYMSVCYTLEGLIQNTATKMSTIGFIHSISIFSTYTGSSASASATALA</sequence>
<dbReference type="PANTHER" id="PTHR46013:SF4">
    <property type="entry name" value="B-CELL RECEPTOR CD22-RELATED"/>
    <property type="match status" value="1"/>
</dbReference>
<evidence type="ECO:0000256" key="3">
    <source>
        <dbReference type="ARBA" id="ARBA00045430"/>
    </source>
</evidence>
<dbReference type="InterPro" id="IPR003598">
    <property type="entry name" value="Ig_sub2"/>
</dbReference>
<evidence type="ECO:0000259" key="5">
    <source>
        <dbReference type="PROSITE" id="PS50835"/>
    </source>
</evidence>
<dbReference type="PROSITE" id="PS50835">
    <property type="entry name" value="IG_LIKE"/>
    <property type="match status" value="2"/>
</dbReference>
<dbReference type="Pfam" id="PF24518">
    <property type="entry name" value="Ig_CD22"/>
    <property type="match status" value="1"/>
</dbReference>
<dbReference type="InterPro" id="IPR007110">
    <property type="entry name" value="Ig-like_dom"/>
</dbReference>
<evidence type="ECO:0000256" key="1">
    <source>
        <dbReference type="ARBA" id="ARBA00040106"/>
    </source>
</evidence>
<reference evidence="6" key="1">
    <citation type="submission" date="2019-06" db="EMBL/GenBank/DDBJ databases">
        <authorList>
            <consortium name="Wellcome Sanger Institute Data Sharing"/>
        </authorList>
    </citation>
    <scope>NUCLEOTIDE SEQUENCE [LARGE SCALE GENOMIC DNA]</scope>
</reference>